<reference evidence="2" key="2">
    <citation type="journal article" date="2019" name="Mol. Plant Microbe Interact.">
        <title>Genome sequence resources for four phytopathogenic fungi from the Colletotrichum orbiculare species complex.</title>
        <authorList>
            <person name="Gan P."/>
            <person name="Tsushima A."/>
            <person name="Narusaka M."/>
            <person name="Narusaka Y."/>
            <person name="Takano Y."/>
            <person name="Kubo Y."/>
            <person name="Shirasu K."/>
        </authorList>
    </citation>
    <scope>GENOME REANNOTATION</scope>
    <source>
        <strain evidence="2">104-T / ATCC 96160 / CBS 514.97 / LARS 414 / MAFF 240422</strain>
    </source>
</reference>
<gene>
    <name evidence="1" type="ORF">Cob_v002530</name>
</gene>
<sequence length="330" mass="34843">MEEPYPAETDKSGTITSFIALPTPFTPPSSCSTVFRLNGVSLVAYDPGFGIDIDTRVRCAPGAVTTWWEQGRLGFNDGQGHTAVSIGPLACPDRWSTVASSVKDDISTLAMCCPPDYTLASGISGSMAGNCQSDVLADAVLTFASTPITDRRAWRITVTTVETASWVGAIAVVGWTVATSQTTDASISSASWSGSDIEAKTTTAANQGVSTNPASTTARPTSANVPAYTNPGLPLTTTVGVGVGAGVGVIALAGLAFFLGWKKLKQHRKPRAPPVVEALNTRPSPFDPDKYAHPARTYELYGYDARNICPTEMPVPRYYAELDSGMHRSR</sequence>
<name>N4VMA9_COLOR</name>
<comment type="caution">
    <text evidence="1">The sequence shown here is derived from an EMBL/GenBank/DDBJ whole genome shotgun (WGS) entry which is preliminary data.</text>
</comment>
<reference evidence="2" key="1">
    <citation type="journal article" date="2013" name="New Phytol.">
        <title>Comparative genomic and transcriptomic analyses reveal the hemibiotrophic stage shift of Colletotrichum fungi.</title>
        <authorList>
            <person name="Gan P."/>
            <person name="Ikeda K."/>
            <person name="Irieda H."/>
            <person name="Narusaka M."/>
            <person name="O'Connell R.J."/>
            <person name="Narusaka Y."/>
            <person name="Takano Y."/>
            <person name="Kubo Y."/>
            <person name="Shirasu K."/>
        </authorList>
    </citation>
    <scope>NUCLEOTIDE SEQUENCE [LARGE SCALE GENOMIC DNA]</scope>
    <source>
        <strain evidence="2">104-T / ATCC 96160 / CBS 514.97 / LARS 414 / MAFF 240422</strain>
    </source>
</reference>
<dbReference type="STRING" id="1213857.N4VMA9"/>
<dbReference type="OrthoDB" id="4497263at2759"/>
<evidence type="ECO:0000313" key="2">
    <source>
        <dbReference type="Proteomes" id="UP000014480"/>
    </source>
</evidence>
<organism evidence="1 2">
    <name type="scientific">Colletotrichum orbiculare (strain 104-T / ATCC 96160 / CBS 514.97 / LARS 414 / MAFF 240422)</name>
    <name type="common">Cucumber anthracnose fungus</name>
    <name type="synonym">Colletotrichum lagenarium</name>
    <dbReference type="NCBI Taxonomy" id="1213857"/>
    <lineage>
        <taxon>Eukaryota</taxon>
        <taxon>Fungi</taxon>
        <taxon>Dikarya</taxon>
        <taxon>Ascomycota</taxon>
        <taxon>Pezizomycotina</taxon>
        <taxon>Sordariomycetes</taxon>
        <taxon>Hypocreomycetidae</taxon>
        <taxon>Glomerellales</taxon>
        <taxon>Glomerellaceae</taxon>
        <taxon>Colletotrichum</taxon>
        <taxon>Colletotrichum orbiculare species complex</taxon>
    </lineage>
</organism>
<dbReference type="HOGENOM" id="CLU_070840_0_0_1"/>
<dbReference type="EMBL" id="AMCV02000004">
    <property type="protein sequence ID" value="TDZ24666.1"/>
    <property type="molecule type" value="Genomic_DNA"/>
</dbReference>
<protein>
    <submittedName>
        <fullName evidence="1">Uncharacterized protein</fullName>
    </submittedName>
</protein>
<proteinExistence type="predicted"/>
<keyword evidence="2" id="KW-1185">Reference proteome</keyword>
<dbReference type="AlphaFoldDB" id="N4VMA9"/>
<evidence type="ECO:0000313" key="1">
    <source>
        <dbReference type="EMBL" id="TDZ24666.1"/>
    </source>
</evidence>
<accession>N4VMA9</accession>
<dbReference type="Proteomes" id="UP000014480">
    <property type="component" value="Unassembled WGS sequence"/>
</dbReference>
<dbReference type="eggNOG" id="ENOG502SUZC">
    <property type="taxonomic scope" value="Eukaryota"/>
</dbReference>